<accession>A0A9P5ZIS2</accession>
<organism evidence="1 2">
    <name type="scientific">Pleurotus eryngii</name>
    <name type="common">Boletus of the steppes</name>
    <dbReference type="NCBI Taxonomy" id="5323"/>
    <lineage>
        <taxon>Eukaryota</taxon>
        <taxon>Fungi</taxon>
        <taxon>Dikarya</taxon>
        <taxon>Basidiomycota</taxon>
        <taxon>Agaricomycotina</taxon>
        <taxon>Agaricomycetes</taxon>
        <taxon>Agaricomycetidae</taxon>
        <taxon>Agaricales</taxon>
        <taxon>Pleurotineae</taxon>
        <taxon>Pleurotaceae</taxon>
        <taxon>Pleurotus</taxon>
    </lineage>
</organism>
<reference evidence="1" key="1">
    <citation type="submission" date="2020-11" db="EMBL/GenBank/DDBJ databases">
        <authorList>
            <consortium name="DOE Joint Genome Institute"/>
            <person name="Ahrendt S."/>
            <person name="Riley R."/>
            <person name="Andreopoulos W."/>
            <person name="Labutti K."/>
            <person name="Pangilinan J."/>
            <person name="Ruiz-Duenas F.J."/>
            <person name="Barrasa J.M."/>
            <person name="Sanchez-Garcia M."/>
            <person name="Camarero S."/>
            <person name="Miyauchi S."/>
            <person name="Serrano A."/>
            <person name="Linde D."/>
            <person name="Babiker R."/>
            <person name="Drula E."/>
            <person name="Ayuso-Fernandez I."/>
            <person name="Pacheco R."/>
            <person name="Padilla G."/>
            <person name="Ferreira P."/>
            <person name="Barriuso J."/>
            <person name="Kellner H."/>
            <person name="Castanera R."/>
            <person name="Alfaro M."/>
            <person name="Ramirez L."/>
            <person name="Pisabarro A.G."/>
            <person name="Kuo A."/>
            <person name="Tritt A."/>
            <person name="Lipzen A."/>
            <person name="He G."/>
            <person name="Yan M."/>
            <person name="Ng V."/>
            <person name="Cullen D."/>
            <person name="Martin F."/>
            <person name="Rosso M.-N."/>
            <person name="Henrissat B."/>
            <person name="Hibbett D."/>
            <person name="Martinez A.T."/>
            <person name="Grigoriev I.V."/>
        </authorList>
    </citation>
    <scope>NUCLEOTIDE SEQUENCE</scope>
    <source>
        <strain evidence="1">ATCC 90797</strain>
    </source>
</reference>
<dbReference type="EMBL" id="MU154815">
    <property type="protein sequence ID" value="KAF9487124.1"/>
    <property type="molecule type" value="Genomic_DNA"/>
</dbReference>
<name>A0A9P5ZIS2_PLEER</name>
<dbReference type="AlphaFoldDB" id="A0A9P5ZIS2"/>
<gene>
    <name evidence="1" type="ORF">BDN71DRAFT_1549092</name>
</gene>
<keyword evidence="2" id="KW-1185">Reference proteome</keyword>
<evidence type="ECO:0000313" key="1">
    <source>
        <dbReference type="EMBL" id="KAF9487124.1"/>
    </source>
</evidence>
<sequence length="216" mass="23996">MDHFYDKSNAVESLDRIIAERVAIASSPQMYSMDSGTMEKYSLSISREDGDVASRLTQRNEEIGETEEVTVALQGIVSYINLPPFDRSDGLKRLAHIRQTVMLMGLGSTHFQQIVDNCHRSYSMFSRYTPNAKLLPAPEFIGKYSEGRDDTEHVTITASNRFFTPVQQSAGLEVVDVNSELDPRGILAKVDTTKFLHTEDNAVGYYVLSTSGGGSK</sequence>
<protein>
    <submittedName>
        <fullName evidence="1">Uncharacterized protein</fullName>
    </submittedName>
</protein>
<proteinExistence type="predicted"/>
<evidence type="ECO:0000313" key="2">
    <source>
        <dbReference type="Proteomes" id="UP000807025"/>
    </source>
</evidence>
<dbReference type="OrthoDB" id="3269456at2759"/>
<comment type="caution">
    <text evidence="1">The sequence shown here is derived from an EMBL/GenBank/DDBJ whole genome shotgun (WGS) entry which is preliminary data.</text>
</comment>
<dbReference type="Proteomes" id="UP000807025">
    <property type="component" value="Unassembled WGS sequence"/>
</dbReference>